<evidence type="ECO:0000256" key="5">
    <source>
        <dbReference type="SAM" id="MobiDB-lite"/>
    </source>
</evidence>
<dbReference type="SUPFAM" id="SSF54791">
    <property type="entry name" value="Eukaryotic type KH-domain (KH-domain type I)"/>
    <property type="match status" value="3"/>
</dbReference>
<accession>A0A0K2T0D0</accession>
<feature type="region of interest" description="Disordered" evidence="5">
    <location>
        <begin position="1"/>
        <end position="29"/>
    </location>
</feature>
<keyword evidence="2" id="KW-0677">Repeat</keyword>
<feature type="compositionally biased region" description="Gly residues" evidence="5">
    <location>
        <begin position="285"/>
        <end position="302"/>
    </location>
</feature>
<dbReference type="Pfam" id="PF00013">
    <property type="entry name" value="KH_1"/>
    <property type="match status" value="3"/>
</dbReference>
<proteinExistence type="predicted"/>
<feature type="domain" description="K Homology" evidence="6">
    <location>
        <begin position="318"/>
        <end position="389"/>
    </location>
</feature>
<dbReference type="Pfam" id="PF09005">
    <property type="entry name" value="FUBP_C"/>
    <property type="match status" value="2"/>
</dbReference>
<dbReference type="PANTHER" id="PTHR10288">
    <property type="entry name" value="KH DOMAIN CONTAINING RNA BINDING PROTEIN"/>
    <property type="match status" value="1"/>
</dbReference>
<dbReference type="GO" id="GO:0006355">
    <property type="term" value="P:regulation of DNA-templated transcription"/>
    <property type="evidence" value="ECO:0007669"/>
    <property type="project" value="InterPro"/>
</dbReference>
<dbReference type="RefSeq" id="XP_071747361.1">
    <property type="nucleotide sequence ID" value="XM_071891260.1"/>
</dbReference>
<evidence type="ECO:0000256" key="4">
    <source>
        <dbReference type="PROSITE-ProRule" id="PRU00117"/>
    </source>
</evidence>
<feature type="region of interest" description="Disordered" evidence="5">
    <location>
        <begin position="42"/>
        <end position="69"/>
    </location>
</feature>
<dbReference type="InterPro" id="IPR004088">
    <property type="entry name" value="KH_dom_type_1"/>
</dbReference>
<dbReference type="GO" id="GO:0003723">
    <property type="term" value="F:RNA binding"/>
    <property type="evidence" value="ECO:0007669"/>
    <property type="project" value="UniProtKB-UniRule"/>
</dbReference>
<feature type="compositionally biased region" description="Low complexity" evidence="5">
    <location>
        <begin position="12"/>
        <end position="25"/>
    </location>
</feature>
<evidence type="ECO:0000256" key="2">
    <source>
        <dbReference type="ARBA" id="ARBA00022737"/>
    </source>
</evidence>
<dbReference type="RefSeq" id="XP_071747359.1">
    <property type="nucleotide sequence ID" value="XM_071891258.1"/>
</dbReference>
<comment type="subcellular location">
    <subcellularLocation>
        <location evidence="1">Nucleus</location>
    </subcellularLocation>
</comment>
<dbReference type="RefSeq" id="XP_071747362.1">
    <property type="nucleotide sequence ID" value="XM_071891261.1"/>
</dbReference>
<feature type="region of interest" description="Disordered" evidence="5">
    <location>
        <begin position="268"/>
        <end position="317"/>
    </location>
</feature>
<dbReference type="GO" id="GO:0005634">
    <property type="term" value="C:nucleus"/>
    <property type="evidence" value="ECO:0007669"/>
    <property type="project" value="UniProtKB-SubCell"/>
</dbReference>
<dbReference type="InterPro" id="IPR036612">
    <property type="entry name" value="KH_dom_type_1_sf"/>
</dbReference>
<dbReference type="RefSeq" id="XP_040575830.1">
    <property type="nucleotide sequence ID" value="XM_040719896.2"/>
</dbReference>
<dbReference type="PROSITE" id="PS50084">
    <property type="entry name" value="KH_TYPE_1"/>
    <property type="match status" value="3"/>
</dbReference>
<dbReference type="OrthoDB" id="5204190at2759"/>
<dbReference type="InterPro" id="IPR015096">
    <property type="entry name" value="FUBP_C"/>
</dbReference>
<name>A0A0K2T0D0_LEPSM</name>
<evidence type="ECO:0000256" key="1">
    <source>
        <dbReference type="ARBA" id="ARBA00004123"/>
    </source>
</evidence>
<keyword evidence="4" id="KW-0694">RNA-binding</keyword>
<evidence type="ECO:0000313" key="7">
    <source>
        <dbReference type="EMBL" id="CDW18931.1"/>
    </source>
</evidence>
<reference evidence="7" key="1">
    <citation type="submission" date="2014-05" db="EMBL/GenBank/DDBJ databases">
        <authorList>
            <person name="Chronopoulou M."/>
        </authorList>
    </citation>
    <scope>NUCLEOTIDE SEQUENCE</scope>
    <source>
        <tissue evidence="7">Whole organism</tissue>
    </source>
</reference>
<dbReference type="EMBL" id="HACA01001570">
    <property type="protein sequence ID" value="CDW18931.1"/>
    <property type="molecule type" value="Transcribed_RNA"/>
</dbReference>
<dbReference type="AlphaFoldDB" id="A0A0K2T0D0"/>
<dbReference type="GeneID" id="121124713"/>
<evidence type="ECO:0000256" key="3">
    <source>
        <dbReference type="ARBA" id="ARBA00023242"/>
    </source>
</evidence>
<dbReference type="Gene3D" id="3.30.1370.10">
    <property type="entry name" value="K Homology domain, type 1"/>
    <property type="match status" value="3"/>
</dbReference>
<evidence type="ECO:0000259" key="6">
    <source>
        <dbReference type="SMART" id="SM00322"/>
    </source>
</evidence>
<dbReference type="CDD" id="cd22396">
    <property type="entry name" value="KH-I_FUBP_rpt1"/>
    <property type="match status" value="1"/>
</dbReference>
<dbReference type="RefSeq" id="XP_040575831.1">
    <property type="nucleotide sequence ID" value="XM_040719897.2"/>
</dbReference>
<feature type="compositionally biased region" description="Polar residues" evidence="5">
    <location>
        <begin position="427"/>
        <end position="440"/>
    </location>
</feature>
<feature type="domain" description="K Homology" evidence="6">
    <location>
        <begin position="106"/>
        <end position="176"/>
    </location>
</feature>
<dbReference type="SMART" id="SM00322">
    <property type="entry name" value="KH"/>
    <property type="match status" value="3"/>
</dbReference>
<dbReference type="KEGG" id="lsm:121124713"/>
<protein>
    <submittedName>
        <fullName evidence="7">Far upstream elementbinding protein 1like [Nasonia vitripennis]</fullName>
    </submittedName>
</protein>
<feature type="region of interest" description="Disordered" evidence="5">
    <location>
        <begin position="419"/>
        <end position="440"/>
    </location>
</feature>
<sequence length="588" mass="60343">MSGEFPSGPGGANNNSNTNNSSKSPAFVDALQRARQIASKIKPNEVGAIGGVKRPIEDSGEGPGSKKPAADIFTTSQIMEASVVHAVADPSVIPEVPAAAGAPAVTGVTESISVPDKMVGLIIGRGGEQITRLQSESGCKIQMAQDSQGMPERQCTLTGSPQAISQAKLAIDRIIANEGNGPTRGTPSMGNSGFYEVNVPGQKVGLIIGKNGETIKSLQEQSGAKIVIIQDGPEAALEKPLRITGAQENVEIAKQLVAEILSQDHGDQGAMGGFANRGRGRGRGRGGFPMRGSRGGGRGGFGANQWGPPSEYGGQQQHTTTDYLAIPTNKCGLVIGKGGETIKNINQTSGAHCEVDKNAPPDAREKNFVIRGTPDAVERAKQMIMEKVGMNGSNGGYSNGYGQSGGAGGWGAPSSTASQYHAGGYQDQPSSGGAVSSTANQPDYSSQWAEYYRSIGCIREAVAIEKHIGTNNRVSNGMPASPAVAPAANGAPVPGGNADYSAEWAEYYRVLGKVKEAEAIEMQMKNKAVVAGGAAPAPTGGQAYPAQYAGYYGAVGGQQAPTAAPVYAAPTGYPAYPPYGGAQHGAES</sequence>
<organism evidence="7">
    <name type="scientific">Lepeophtheirus salmonis</name>
    <name type="common">Salmon louse</name>
    <name type="synonym">Caligus salmonis</name>
    <dbReference type="NCBI Taxonomy" id="72036"/>
    <lineage>
        <taxon>Eukaryota</taxon>
        <taxon>Metazoa</taxon>
        <taxon>Ecdysozoa</taxon>
        <taxon>Arthropoda</taxon>
        <taxon>Crustacea</taxon>
        <taxon>Multicrustacea</taxon>
        <taxon>Hexanauplia</taxon>
        <taxon>Copepoda</taxon>
        <taxon>Siphonostomatoida</taxon>
        <taxon>Caligidae</taxon>
        <taxon>Lepeophtheirus</taxon>
    </lineage>
</organism>
<feature type="domain" description="K Homology" evidence="6">
    <location>
        <begin position="191"/>
        <end position="262"/>
    </location>
</feature>
<keyword evidence="3" id="KW-0539">Nucleus</keyword>
<dbReference type="InterPro" id="IPR004087">
    <property type="entry name" value="KH_dom"/>
</dbReference>
<dbReference type="CDD" id="cd22399">
    <property type="entry name" value="KH-I_FUBP_rpt4"/>
    <property type="match status" value="1"/>
</dbReference>